<feature type="transmembrane region" description="Helical" evidence="3">
    <location>
        <begin position="136"/>
        <end position="154"/>
    </location>
</feature>
<feature type="transmembrane region" description="Helical" evidence="3">
    <location>
        <begin position="101"/>
        <end position="124"/>
    </location>
</feature>
<evidence type="ECO:0000313" key="5">
    <source>
        <dbReference type="EMBL" id="RUS17375.1"/>
    </source>
</evidence>
<proteinExistence type="inferred from homology"/>
<dbReference type="Gene3D" id="1.20.1250.20">
    <property type="entry name" value="MFS general substrate transporter like domains"/>
    <property type="match status" value="1"/>
</dbReference>
<dbReference type="InterPro" id="IPR020846">
    <property type="entry name" value="MFS_dom"/>
</dbReference>
<organism evidence="5 6">
    <name type="scientific">Jimgerdemannia flammicorona</name>
    <dbReference type="NCBI Taxonomy" id="994334"/>
    <lineage>
        <taxon>Eukaryota</taxon>
        <taxon>Fungi</taxon>
        <taxon>Fungi incertae sedis</taxon>
        <taxon>Mucoromycota</taxon>
        <taxon>Mucoromycotina</taxon>
        <taxon>Endogonomycetes</taxon>
        <taxon>Endogonales</taxon>
        <taxon>Endogonaceae</taxon>
        <taxon>Jimgerdemannia</taxon>
    </lineage>
</organism>
<feature type="transmembrane region" description="Helical" evidence="3">
    <location>
        <begin position="40"/>
        <end position="60"/>
    </location>
</feature>
<keyword evidence="3" id="KW-0472">Membrane</keyword>
<dbReference type="PANTHER" id="PTHR11360">
    <property type="entry name" value="MONOCARBOXYLATE TRANSPORTER"/>
    <property type="match status" value="1"/>
</dbReference>
<comment type="subcellular location">
    <subcellularLocation>
        <location evidence="1">Membrane</location>
        <topology evidence="1">Multi-pass membrane protein</topology>
    </subcellularLocation>
</comment>
<feature type="transmembrane region" description="Helical" evidence="3">
    <location>
        <begin position="12"/>
        <end position="33"/>
    </location>
</feature>
<dbReference type="Proteomes" id="UP000274822">
    <property type="component" value="Unassembled WGS sequence"/>
</dbReference>
<dbReference type="InterPro" id="IPR036259">
    <property type="entry name" value="MFS_trans_sf"/>
</dbReference>
<keyword evidence="6" id="KW-1185">Reference proteome</keyword>
<comment type="caution">
    <text evidence="5">The sequence shown here is derived from an EMBL/GenBank/DDBJ whole genome shotgun (WGS) entry which is preliminary data.</text>
</comment>
<evidence type="ECO:0000313" key="6">
    <source>
        <dbReference type="Proteomes" id="UP000274822"/>
    </source>
</evidence>
<evidence type="ECO:0000256" key="2">
    <source>
        <dbReference type="ARBA" id="ARBA00006727"/>
    </source>
</evidence>
<gene>
    <name evidence="5" type="ORF">BC938DRAFT_476285</name>
</gene>
<dbReference type="Pfam" id="PF07690">
    <property type="entry name" value="MFS_1"/>
    <property type="match status" value="1"/>
</dbReference>
<feature type="non-terminal residue" evidence="5">
    <location>
        <position position="1"/>
    </location>
</feature>
<feature type="non-terminal residue" evidence="5">
    <location>
        <position position="165"/>
    </location>
</feature>
<accession>A0A433PIU4</accession>
<keyword evidence="3" id="KW-1133">Transmembrane helix</keyword>
<dbReference type="InterPro" id="IPR050327">
    <property type="entry name" value="Proton-linked_MCT"/>
</dbReference>
<feature type="domain" description="Major facilitator superfamily (MFS) profile" evidence="4">
    <location>
        <begin position="1"/>
        <end position="165"/>
    </location>
</feature>
<dbReference type="GO" id="GO:0022857">
    <property type="term" value="F:transmembrane transporter activity"/>
    <property type="evidence" value="ECO:0007669"/>
    <property type="project" value="InterPro"/>
</dbReference>
<dbReference type="EMBL" id="RBNJ01023162">
    <property type="protein sequence ID" value="RUS17375.1"/>
    <property type="molecule type" value="Genomic_DNA"/>
</dbReference>
<dbReference type="GO" id="GO:0016020">
    <property type="term" value="C:membrane"/>
    <property type="evidence" value="ECO:0007669"/>
    <property type="project" value="UniProtKB-SubCell"/>
</dbReference>
<sequence>YVVDIGYTQENGTVILGILNVCNCVGRIILGYFGDQIGHVNMLTMTMVTMVLSVCGVWPFCTNLPALVAFSCLYGLSTGGYISTIPVVVAKLYGTEKIATVIGWLFTSSGCGLLFGAPIAGAILDATRPHLTYIPIMEYGGATLMIAAAALIVMRVNKGLKWERV</sequence>
<dbReference type="InterPro" id="IPR011701">
    <property type="entry name" value="MFS"/>
</dbReference>
<name>A0A433PIU4_9FUNG</name>
<comment type="similarity">
    <text evidence="2">Belongs to the major facilitator superfamily. Monocarboxylate porter (TC 2.A.1.13) family.</text>
</comment>
<dbReference type="PROSITE" id="PS50850">
    <property type="entry name" value="MFS"/>
    <property type="match status" value="1"/>
</dbReference>
<feature type="transmembrane region" description="Helical" evidence="3">
    <location>
        <begin position="66"/>
        <end position="89"/>
    </location>
</feature>
<evidence type="ECO:0000259" key="4">
    <source>
        <dbReference type="PROSITE" id="PS50850"/>
    </source>
</evidence>
<reference evidence="5 6" key="1">
    <citation type="journal article" date="2018" name="New Phytol.">
        <title>Phylogenomics of Endogonaceae and evolution of mycorrhizas within Mucoromycota.</title>
        <authorList>
            <person name="Chang Y."/>
            <person name="Desiro A."/>
            <person name="Na H."/>
            <person name="Sandor L."/>
            <person name="Lipzen A."/>
            <person name="Clum A."/>
            <person name="Barry K."/>
            <person name="Grigoriev I.V."/>
            <person name="Martin F.M."/>
            <person name="Stajich J.E."/>
            <person name="Smith M.E."/>
            <person name="Bonito G."/>
            <person name="Spatafora J.W."/>
        </authorList>
    </citation>
    <scope>NUCLEOTIDE SEQUENCE [LARGE SCALE GENOMIC DNA]</scope>
    <source>
        <strain evidence="5 6">AD002</strain>
    </source>
</reference>
<evidence type="ECO:0000256" key="3">
    <source>
        <dbReference type="SAM" id="Phobius"/>
    </source>
</evidence>
<dbReference type="PANTHER" id="PTHR11360:SF284">
    <property type="entry name" value="EG:103B4.3 PROTEIN-RELATED"/>
    <property type="match status" value="1"/>
</dbReference>
<protein>
    <submittedName>
        <fullName evidence="5">Major facilitator superfamily domain-containing protein</fullName>
    </submittedName>
</protein>
<evidence type="ECO:0000256" key="1">
    <source>
        <dbReference type="ARBA" id="ARBA00004141"/>
    </source>
</evidence>
<dbReference type="AlphaFoldDB" id="A0A433PIU4"/>
<keyword evidence="3" id="KW-0812">Transmembrane</keyword>
<dbReference type="SUPFAM" id="SSF103473">
    <property type="entry name" value="MFS general substrate transporter"/>
    <property type="match status" value="1"/>
</dbReference>